<sequence>MVVEEEKKDVEDTENKDSEVPSTAEPRVNQEKDANVNSTNNINTVSSTDNAAGMKDNVVNVNIVYGCVDDLNMFDLEEIGRFNDAENDDLGANMNNLDTYFQRDCDKEQGKIGGFGTYTRRSDYAGESLDMKYTIGGCQFLGYRLVSWQCKKQTVVANSTKEAEYVAASSCCGKDAWNGMEKLLRMKLAKNINREAHIHAKVDGKKVIISETTIRRDPKFEDEGRVDCLSNKVIFEQLILMGSTMASAIIYLAINQKFNFSKYIFENGMSKHNAIYVIPSHTKKVFGNMKRVGKGFSGRDTPLFLTIIVQAQEELGEDIAIPTETYPTSNITQPSTSKPQKKQKPRIQDTKEIQPSNPIINVADEDLPENTLPTHSNDPSLSRVNTHGSREDRLKLKELIRLCTKLFDRGLNLETTKTAQAKEIAHLKKKVKRLEKKRKSRTHRLRRLYKVGLSVRVKSSTNEESLDEEDSSKLGRISDIDANQDIYLVNVHRDEEVFGVNDQDDTSMFDADKDIQELKSAKPRDDKVVIQEQELVPDDGDEVTIDATPLSVKTLIVDYMIYKDGRKSFSKSSEHMYPSDMHEFHQKHRSSDIWTKKHPIKQVTGDPSKPVMIRNQLQIDAEVCMYALTVSTIKPKNIKEAMVDVSWIESMQNELNQFKRLDVWKLVEVAKEYRQEDGIDFEETFALVERTEADRIFVAYVAYKKFPIYQMDVKTTFLNGPLKEIVLVRQPDGFVDPDFPNHVYRLKKAMYRLKQTPRAWYDKHSSFLIKHHFTKVFYMAQQVIPAAQLVPRFHMIERCNNYAVLWNIPCSLECKIIGQILLDHLLSYALTATADAPVVYLQQFWRIVSKVPGPEDTIKNVLVQGMLILDAILTEEIHAIDEFKEARRTHILTDSPQGKKRKQNEMIERDAIAKATLLNLALHKTSLAAKAQENISKVQEKLNEEEIKKMVEGKEDEESYASAFVDYVFNDDVDDFVTKIEPESHKEHLEHVTDDDEEIEKEKKDEEVKKEKEDVEIEKEKDIADDGTGSTEIRKEQK</sequence>
<proteinExistence type="predicted"/>
<feature type="domain" description="Reverse transcriptase Ty1/copia-type" evidence="3">
    <location>
        <begin position="663"/>
        <end position="775"/>
    </location>
</feature>
<dbReference type="InterPro" id="IPR013103">
    <property type="entry name" value="RVT_2"/>
</dbReference>
<feature type="region of interest" description="Disordered" evidence="2">
    <location>
        <begin position="1"/>
        <end position="50"/>
    </location>
</feature>
<evidence type="ECO:0000313" key="4">
    <source>
        <dbReference type="EMBL" id="GEU46627.1"/>
    </source>
</evidence>
<dbReference type="EMBL" id="BKCJ010002151">
    <property type="protein sequence ID" value="GEU46627.1"/>
    <property type="molecule type" value="Genomic_DNA"/>
</dbReference>
<feature type="compositionally biased region" description="Basic and acidic residues" evidence="2">
    <location>
        <begin position="1000"/>
        <end position="1024"/>
    </location>
</feature>
<evidence type="ECO:0000256" key="2">
    <source>
        <dbReference type="SAM" id="MobiDB-lite"/>
    </source>
</evidence>
<protein>
    <recommendedName>
        <fullName evidence="3">Reverse transcriptase Ty1/copia-type domain-containing protein</fullName>
    </recommendedName>
</protein>
<feature type="region of interest" description="Disordered" evidence="2">
    <location>
        <begin position="319"/>
        <end position="389"/>
    </location>
</feature>
<feature type="compositionally biased region" description="Polar residues" evidence="2">
    <location>
        <begin position="371"/>
        <end position="387"/>
    </location>
</feature>
<feature type="compositionally biased region" description="Low complexity" evidence="2">
    <location>
        <begin position="35"/>
        <end position="50"/>
    </location>
</feature>
<feature type="region of interest" description="Disordered" evidence="2">
    <location>
        <begin position="981"/>
        <end position="1038"/>
    </location>
</feature>
<evidence type="ECO:0000259" key="3">
    <source>
        <dbReference type="Pfam" id="PF07727"/>
    </source>
</evidence>
<feature type="compositionally biased region" description="Basic and acidic residues" evidence="2">
    <location>
        <begin position="1"/>
        <end position="19"/>
    </location>
</feature>
<feature type="compositionally biased region" description="Basic and acidic residues" evidence="2">
    <location>
        <begin position="981"/>
        <end position="992"/>
    </location>
</feature>
<evidence type="ECO:0000256" key="1">
    <source>
        <dbReference type="SAM" id="Coils"/>
    </source>
</evidence>
<reference evidence="4" key="1">
    <citation type="journal article" date="2019" name="Sci. Rep.">
        <title>Draft genome of Tanacetum cinerariifolium, the natural source of mosquito coil.</title>
        <authorList>
            <person name="Yamashiro T."/>
            <person name="Shiraishi A."/>
            <person name="Satake H."/>
            <person name="Nakayama K."/>
        </authorList>
    </citation>
    <scope>NUCLEOTIDE SEQUENCE</scope>
</reference>
<name>A0A6L2KD23_TANCI</name>
<accession>A0A6L2KD23</accession>
<feature type="coiled-coil region" evidence="1">
    <location>
        <begin position="417"/>
        <end position="444"/>
    </location>
</feature>
<keyword evidence="1" id="KW-0175">Coiled coil</keyword>
<dbReference type="AlphaFoldDB" id="A0A6L2KD23"/>
<comment type="caution">
    <text evidence="4">The sequence shown here is derived from an EMBL/GenBank/DDBJ whole genome shotgun (WGS) entry which is preliminary data.</text>
</comment>
<organism evidence="4">
    <name type="scientific">Tanacetum cinerariifolium</name>
    <name type="common">Dalmatian daisy</name>
    <name type="synonym">Chrysanthemum cinerariifolium</name>
    <dbReference type="NCBI Taxonomy" id="118510"/>
    <lineage>
        <taxon>Eukaryota</taxon>
        <taxon>Viridiplantae</taxon>
        <taxon>Streptophyta</taxon>
        <taxon>Embryophyta</taxon>
        <taxon>Tracheophyta</taxon>
        <taxon>Spermatophyta</taxon>
        <taxon>Magnoliopsida</taxon>
        <taxon>eudicotyledons</taxon>
        <taxon>Gunneridae</taxon>
        <taxon>Pentapetalae</taxon>
        <taxon>asterids</taxon>
        <taxon>campanulids</taxon>
        <taxon>Asterales</taxon>
        <taxon>Asteraceae</taxon>
        <taxon>Asteroideae</taxon>
        <taxon>Anthemideae</taxon>
        <taxon>Anthemidinae</taxon>
        <taxon>Tanacetum</taxon>
    </lineage>
</organism>
<dbReference type="Pfam" id="PF07727">
    <property type="entry name" value="RVT_2"/>
    <property type="match status" value="1"/>
</dbReference>
<dbReference type="CDD" id="cd09272">
    <property type="entry name" value="RNase_HI_RT_Ty1"/>
    <property type="match status" value="1"/>
</dbReference>
<gene>
    <name evidence="4" type="ORF">Tci_018605</name>
</gene>